<dbReference type="PANTHER" id="PTHR31382:SF1">
    <property type="entry name" value="SODIUM ION_PROTON EXCHANGER (EUROFUNG)"/>
    <property type="match status" value="1"/>
</dbReference>
<feature type="transmembrane region" description="Helical" evidence="5">
    <location>
        <begin position="95"/>
        <end position="117"/>
    </location>
</feature>
<evidence type="ECO:0000313" key="8">
    <source>
        <dbReference type="Proteomes" id="UP001352263"/>
    </source>
</evidence>
<keyword evidence="3 5" id="KW-1133">Transmembrane helix</keyword>
<sequence>MNDFNVMVALLGALILLLALASAWLARSPLPPTLIALAVGIGIGPHALGWLDLEAMGDKASLLEKAARLALGIGLVGVALRIPSEFPRRQWRAMLTLIGLGMPLMWAISTVLVYLILDLPFWMAALIGAIVTPTDPVAATPIVTGSLAERNIPERIRHAISFDSGANDGLGYLFVFLPFLMLTKSIDDALTHWLLTTLLWEVGAATALGLMLGYVFGKLLRASEAAGAIKDEWRLIYTAALGLLAIGVGKLIHSDEVLVVFAAAAAFDQVVSAPDRKNEEQGQEAVNRFFAIPIFILLGTAIPWDGWLELGWSGVLLAVAVLVLRRPVTMLLLKPLLPDVRSMPDALFMGWFGPVAVAAMYYAAMMEHKLSEPLVWQVVSLIACASVVAHGITGAPLTRLYGRIAPRRD</sequence>
<feature type="transmembrane region" description="Helical" evidence="5">
    <location>
        <begin position="286"/>
        <end position="304"/>
    </location>
</feature>
<feature type="transmembrane region" description="Helical" evidence="5">
    <location>
        <begin position="123"/>
        <end position="148"/>
    </location>
</feature>
<gene>
    <name evidence="7" type="ORF">RY831_31000</name>
</gene>
<proteinExistence type="predicted"/>
<evidence type="ECO:0000256" key="1">
    <source>
        <dbReference type="ARBA" id="ARBA00004141"/>
    </source>
</evidence>
<dbReference type="RefSeq" id="WP_326510182.1">
    <property type="nucleotide sequence ID" value="NZ_JAWIIV010000060.1"/>
</dbReference>
<feature type="transmembrane region" description="Helical" evidence="5">
    <location>
        <begin position="66"/>
        <end position="83"/>
    </location>
</feature>
<feature type="transmembrane region" description="Helical" evidence="5">
    <location>
        <begin position="33"/>
        <end position="51"/>
    </location>
</feature>
<organism evidence="7 8">
    <name type="scientific">Noviherbaspirillum album</name>
    <dbReference type="NCBI Taxonomy" id="3080276"/>
    <lineage>
        <taxon>Bacteria</taxon>
        <taxon>Pseudomonadati</taxon>
        <taxon>Pseudomonadota</taxon>
        <taxon>Betaproteobacteria</taxon>
        <taxon>Burkholderiales</taxon>
        <taxon>Oxalobacteraceae</taxon>
        <taxon>Noviherbaspirillum</taxon>
    </lineage>
</organism>
<feature type="transmembrane region" description="Helical" evidence="5">
    <location>
        <begin position="310"/>
        <end position="333"/>
    </location>
</feature>
<dbReference type="EMBL" id="JAWIIV010000060">
    <property type="protein sequence ID" value="MEC4723570.1"/>
    <property type="molecule type" value="Genomic_DNA"/>
</dbReference>
<feature type="transmembrane region" description="Helical" evidence="5">
    <location>
        <begin position="192"/>
        <end position="215"/>
    </location>
</feature>
<comment type="subcellular location">
    <subcellularLocation>
        <location evidence="1">Membrane</location>
        <topology evidence="1">Multi-pass membrane protein</topology>
    </subcellularLocation>
</comment>
<feature type="transmembrane region" description="Helical" evidence="5">
    <location>
        <begin position="6"/>
        <end position="26"/>
    </location>
</feature>
<evidence type="ECO:0000259" key="6">
    <source>
        <dbReference type="Pfam" id="PF00999"/>
    </source>
</evidence>
<dbReference type="InterPro" id="IPR004712">
    <property type="entry name" value="Na+/H+_antiporter_fungi"/>
</dbReference>
<dbReference type="InterPro" id="IPR006153">
    <property type="entry name" value="Cation/H_exchanger_TM"/>
</dbReference>
<dbReference type="Pfam" id="PF00999">
    <property type="entry name" value="Na_H_Exchanger"/>
    <property type="match status" value="1"/>
</dbReference>
<feature type="transmembrane region" description="Helical" evidence="5">
    <location>
        <begin position="376"/>
        <end position="398"/>
    </location>
</feature>
<evidence type="ECO:0000256" key="5">
    <source>
        <dbReference type="SAM" id="Phobius"/>
    </source>
</evidence>
<dbReference type="Proteomes" id="UP001352263">
    <property type="component" value="Unassembled WGS sequence"/>
</dbReference>
<evidence type="ECO:0000256" key="3">
    <source>
        <dbReference type="ARBA" id="ARBA00022989"/>
    </source>
</evidence>
<keyword evidence="2 5" id="KW-0812">Transmembrane</keyword>
<accession>A0ABU6JJ72</accession>
<evidence type="ECO:0000256" key="4">
    <source>
        <dbReference type="ARBA" id="ARBA00023136"/>
    </source>
</evidence>
<keyword evidence="8" id="KW-1185">Reference proteome</keyword>
<feature type="transmembrane region" description="Helical" evidence="5">
    <location>
        <begin position="169"/>
        <end position="186"/>
    </location>
</feature>
<reference evidence="7 8" key="1">
    <citation type="submission" date="2023-10" db="EMBL/GenBank/DDBJ databases">
        <title>Noviherbaspirillum sp. CPCC 100848 genome assembly.</title>
        <authorList>
            <person name="Li X.Y."/>
            <person name="Fang X.M."/>
        </authorList>
    </citation>
    <scope>NUCLEOTIDE SEQUENCE [LARGE SCALE GENOMIC DNA]</scope>
    <source>
        <strain evidence="7 8">CPCC 100848</strain>
    </source>
</reference>
<name>A0ABU6JJ72_9BURK</name>
<evidence type="ECO:0000313" key="7">
    <source>
        <dbReference type="EMBL" id="MEC4723570.1"/>
    </source>
</evidence>
<protein>
    <submittedName>
        <fullName evidence="7">Cation:proton antiporter</fullName>
    </submittedName>
</protein>
<dbReference type="PANTHER" id="PTHR31382">
    <property type="entry name" value="NA(+)/H(+) ANTIPORTER"/>
    <property type="match status" value="1"/>
</dbReference>
<comment type="caution">
    <text evidence="7">The sequence shown here is derived from an EMBL/GenBank/DDBJ whole genome shotgun (WGS) entry which is preliminary data.</text>
</comment>
<feature type="domain" description="Cation/H+ exchanger transmembrane" evidence="6">
    <location>
        <begin position="16"/>
        <end position="398"/>
    </location>
</feature>
<feature type="transmembrane region" description="Helical" evidence="5">
    <location>
        <begin position="345"/>
        <end position="364"/>
    </location>
</feature>
<evidence type="ECO:0000256" key="2">
    <source>
        <dbReference type="ARBA" id="ARBA00022692"/>
    </source>
</evidence>
<keyword evidence="4 5" id="KW-0472">Membrane</keyword>